<organism evidence="2 3">
    <name type="scientific">Achlya hypogyna</name>
    <name type="common">Oomycete</name>
    <name type="synonym">Protoachlya hypogyna</name>
    <dbReference type="NCBI Taxonomy" id="1202772"/>
    <lineage>
        <taxon>Eukaryota</taxon>
        <taxon>Sar</taxon>
        <taxon>Stramenopiles</taxon>
        <taxon>Oomycota</taxon>
        <taxon>Saprolegniomycetes</taxon>
        <taxon>Saprolegniales</taxon>
        <taxon>Achlyaceae</taxon>
        <taxon>Achlya</taxon>
    </lineage>
</organism>
<protein>
    <submittedName>
        <fullName evidence="2">Uncharacterized protein</fullName>
    </submittedName>
</protein>
<feature type="coiled-coil region" evidence="1">
    <location>
        <begin position="222"/>
        <end position="276"/>
    </location>
</feature>
<proteinExistence type="predicted"/>
<dbReference type="EMBL" id="JNBR01000559">
    <property type="protein sequence ID" value="OQR91044.1"/>
    <property type="molecule type" value="Genomic_DNA"/>
</dbReference>
<gene>
    <name evidence="2" type="ORF">ACHHYP_05060</name>
</gene>
<keyword evidence="3" id="KW-1185">Reference proteome</keyword>
<dbReference type="AlphaFoldDB" id="A0A1V9YZ10"/>
<keyword evidence="1" id="KW-0175">Coiled coil</keyword>
<comment type="caution">
    <text evidence="2">The sequence shown here is derived from an EMBL/GenBank/DDBJ whole genome shotgun (WGS) entry which is preliminary data.</text>
</comment>
<evidence type="ECO:0000313" key="2">
    <source>
        <dbReference type="EMBL" id="OQR91044.1"/>
    </source>
</evidence>
<dbReference type="OrthoDB" id="68456at2759"/>
<reference evidence="2 3" key="1">
    <citation type="journal article" date="2014" name="Genome Biol. Evol.">
        <title>The secreted proteins of Achlya hypogyna and Thraustotheca clavata identify the ancestral oomycete secretome and reveal gene acquisitions by horizontal gene transfer.</title>
        <authorList>
            <person name="Misner I."/>
            <person name="Blouin N."/>
            <person name="Leonard G."/>
            <person name="Richards T.A."/>
            <person name="Lane C.E."/>
        </authorList>
    </citation>
    <scope>NUCLEOTIDE SEQUENCE [LARGE SCALE GENOMIC DNA]</scope>
    <source>
        <strain evidence="2 3">ATCC 48635</strain>
    </source>
</reference>
<accession>A0A1V9YZ10</accession>
<evidence type="ECO:0000256" key="1">
    <source>
        <dbReference type="SAM" id="Coils"/>
    </source>
</evidence>
<feature type="coiled-coil region" evidence="1">
    <location>
        <begin position="65"/>
        <end position="195"/>
    </location>
</feature>
<evidence type="ECO:0000313" key="3">
    <source>
        <dbReference type="Proteomes" id="UP000243579"/>
    </source>
</evidence>
<name>A0A1V9YZ10_ACHHY</name>
<dbReference type="Proteomes" id="UP000243579">
    <property type="component" value="Unassembled WGS sequence"/>
</dbReference>
<sequence length="356" mass="40714">MQYLDECVHQMRFCADKLRVSKHALTEAIDAMRDEELPDVKLVRSNFLVKHKLVYEAHEKEEDIRERNLRKFELLEKQAEELIEKLMGDKKQLEAEMRRQSQQFRSVMDQRDADVEAEYSKAIARLNDDLEDTSQQLALAIRIRDYKQTSLAELPPPSTELDELVATNTALKARVLEANEEIAALKDEFHALETAPIKRKAQDDQLSAKSRALAEKKDAMECQKLQQEIRVLQQTRDTMQNKSTQRHWLELQTTENRRVEEEIATIAAEVETTKTNLVQTSIRLTSLLRTLAPTPACGAVMARLYGLFPSTRDEPATLSVSACLQASPTEHEGAQALQELELMGLVRREGDFVTKL</sequence>